<accession>A0A2T5RJ60</accession>
<dbReference type="AlphaFoldDB" id="A0A2T5RJ60"/>
<gene>
    <name evidence="1" type="ORF">C8C76_11619</name>
</gene>
<proteinExistence type="predicted"/>
<protein>
    <recommendedName>
        <fullName evidence="3">P pilus assembly chaperone PapD</fullName>
    </recommendedName>
</protein>
<sequence>MFKKSLIYKRLLTISLIVILIILISNHVFATVRVEPSRIILNAIERERSTGIIEVVNNGEEKIELTTVLHDWSLDEKNSVVVFEAGETEYTLDGLIKFNPREFTLAPGQKQIVRFTVSSPEGESPRERRGIVFVEHETELIDEATGSRVKTQIGTTIYYIPVGVKYNFKFTGLRVFNSPEPMPQGISLRINNDGDGHMRYYTSYKIVNSNNELVMEDKLSQLLILPKNERYFSFYLKDRLEPGDYNFMLEFSFYNTDRVAEYQIPIKIE</sequence>
<name>A0A2T5RJ60_9FIRM</name>
<evidence type="ECO:0008006" key="3">
    <source>
        <dbReference type="Google" id="ProtNLM"/>
    </source>
</evidence>
<dbReference type="InterPro" id="IPR008962">
    <property type="entry name" value="PapD-like_sf"/>
</dbReference>
<dbReference type="Proteomes" id="UP000244089">
    <property type="component" value="Unassembled WGS sequence"/>
</dbReference>
<dbReference type="OrthoDB" id="2111310at2"/>
<organism evidence="1 2">
    <name type="scientific">Halanaerobium saccharolyticum</name>
    <dbReference type="NCBI Taxonomy" id="43595"/>
    <lineage>
        <taxon>Bacteria</taxon>
        <taxon>Bacillati</taxon>
        <taxon>Bacillota</taxon>
        <taxon>Clostridia</taxon>
        <taxon>Halanaerobiales</taxon>
        <taxon>Halanaerobiaceae</taxon>
        <taxon>Halanaerobium</taxon>
    </lineage>
</organism>
<dbReference type="RefSeq" id="WP_108140373.1">
    <property type="nucleotide sequence ID" value="NZ_QAXS01000016.1"/>
</dbReference>
<comment type="caution">
    <text evidence="1">The sequence shown here is derived from an EMBL/GenBank/DDBJ whole genome shotgun (WGS) entry which is preliminary data.</text>
</comment>
<reference evidence="1 2" key="1">
    <citation type="submission" date="2018-04" db="EMBL/GenBank/DDBJ databases">
        <title>Subsurface microbial communities from deep shales in Ohio and West Virginia, USA.</title>
        <authorList>
            <person name="Wrighton K."/>
        </authorList>
    </citation>
    <scope>NUCLEOTIDE SEQUENCE [LARGE SCALE GENOMIC DNA]</scope>
    <source>
        <strain evidence="1 2">WC1</strain>
    </source>
</reference>
<dbReference type="EMBL" id="QAXS01000016">
    <property type="protein sequence ID" value="PTV98490.1"/>
    <property type="molecule type" value="Genomic_DNA"/>
</dbReference>
<evidence type="ECO:0000313" key="1">
    <source>
        <dbReference type="EMBL" id="PTV98490.1"/>
    </source>
</evidence>
<dbReference type="SUPFAM" id="SSF49354">
    <property type="entry name" value="PapD-like"/>
    <property type="match status" value="1"/>
</dbReference>
<evidence type="ECO:0000313" key="2">
    <source>
        <dbReference type="Proteomes" id="UP000244089"/>
    </source>
</evidence>